<evidence type="ECO:0000313" key="4">
    <source>
        <dbReference type="EMBL" id="KAG5666390.1"/>
    </source>
</evidence>
<proteinExistence type="predicted"/>
<dbReference type="EMBL" id="JADBJN010000004">
    <property type="protein sequence ID" value="KAG5666390.1"/>
    <property type="molecule type" value="Genomic_DNA"/>
</dbReference>
<dbReference type="PANTHER" id="PTHR45712">
    <property type="entry name" value="AGAP008170-PA"/>
    <property type="match status" value="1"/>
</dbReference>
<dbReference type="InterPro" id="IPR050333">
    <property type="entry name" value="SLRP"/>
</dbReference>
<dbReference type="PANTHER" id="PTHR45712:SF22">
    <property type="entry name" value="INSULIN-LIKE GROWTH FACTOR-BINDING PROTEIN COMPLEX ACID LABILE SUBUNIT"/>
    <property type="match status" value="1"/>
</dbReference>
<protein>
    <submittedName>
        <fullName evidence="4">Uncharacterized protein</fullName>
    </submittedName>
</protein>
<organism evidence="4 5">
    <name type="scientific">Polypedilum vanderplanki</name>
    <name type="common">Sleeping chironomid midge</name>
    <dbReference type="NCBI Taxonomy" id="319348"/>
    <lineage>
        <taxon>Eukaryota</taxon>
        <taxon>Metazoa</taxon>
        <taxon>Ecdysozoa</taxon>
        <taxon>Arthropoda</taxon>
        <taxon>Hexapoda</taxon>
        <taxon>Insecta</taxon>
        <taxon>Pterygota</taxon>
        <taxon>Neoptera</taxon>
        <taxon>Endopterygota</taxon>
        <taxon>Diptera</taxon>
        <taxon>Nematocera</taxon>
        <taxon>Chironomoidea</taxon>
        <taxon>Chironomidae</taxon>
        <taxon>Chironominae</taxon>
        <taxon>Polypedilum</taxon>
        <taxon>Polypedilum</taxon>
    </lineage>
</organism>
<dbReference type="InterPro" id="IPR001611">
    <property type="entry name" value="Leu-rich_rpt"/>
</dbReference>
<evidence type="ECO:0000256" key="1">
    <source>
        <dbReference type="ARBA" id="ARBA00022614"/>
    </source>
</evidence>
<dbReference type="SMART" id="SM00369">
    <property type="entry name" value="LRR_TYP"/>
    <property type="match status" value="35"/>
</dbReference>
<dbReference type="InterPro" id="IPR032675">
    <property type="entry name" value="LRR_dom_sf"/>
</dbReference>
<reference evidence="4" key="1">
    <citation type="submission" date="2021-03" db="EMBL/GenBank/DDBJ databases">
        <title>Chromosome level genome of the anhydrobiotic midge Polypedilum vanderplanki.</title>
        <authorList>
            <person name="Yoshida Y."/>
            <person name="Kikawada T."/>
            <person name="Gusev O."/>
        </authorList>
    </citation>
    <scope>NUCLEOTIDE SEQUENCE</scope>
    <source>
        <strain evidence="4">NIAS01</strain>
        <tissue evidence="4">Whole body or cell culture</tissue>
    </source>
</reference>
<dbReference type="InterPro" id="IPR026906">
    <property type="entry name" value="LRR_5"/>
</dbReference>
<dbReference type="Pfam" id="PF13306">
    <property type="entry name" value="LRR_5"/>
    <property type="match status" value="2"/>
</dbReference>
<dbReference type="SMART" id="SM00364">
    <property type="entry name" value="LRR_BAC"/>
    <property type="match status" value="9"/>
</dbReference>
<dbReference type="Proteomes" id="UP001107558">
    <property type="component" value="Chromosome 4"/>
</dbReference>
<dbReference type="OrthoDB" id="7737031at2759"/>
<evidence type="ECO:0000256" key="3">
    <source>
        <dbReference type="SAM" id="SignalP"/>
    </source>
</evidence>
<keyword evidence="3" id="KW-0732">Signal</keyword>
<dbReference type="SUPFAM" id="SSF52058">
    <property type="entry name" value="L domain-like"/>
    <property type="match status" value="5"/>
</dbReference>
<sequence>MELKIVIFLFYLTLIGANPIILKNEFESLKFFDDPDVISCNFEAPQAPQGYTCHLIIQNPLGRNNFTEIAGIHLFNFTNNDVEQVFGIYQNSLNIPSIICQSFPNTLDFIIEMSNIEVIDADTFVDCTVLEFIMIGINRIVSIPDGLFRNNVNLQVILLNDNRINQIASNAFAGTRATYIDLSYNQLGVYNPSWATAVNETLEILLINRNQFYYLPLLPFSDLGNLRELDLSRNPFTSINDYSFLGLHNLRRLYLNDLGLTAVIRNWFIDLPSLTHLFLGYNRIREINTNDFNNLTQITEINLNNNELTFINANGFGQSLSTLTNLHLTNNRIIAIDEDFFDQSQNLRWLLLNNNTCFSQNIYDVSGERNEIREQLSECFSNFIGSARCSMFDMQPYPYECVLSIMNPIGRDFDSIIVEHSEGRTDEDVIVVEALFQHSRNFPSVICRQFINVDYILIEESEIEFIDENSFVDCINLWQLTLGYNRITNIPDGTFRNNPNLEIFEGFRNQISRLGTTALTGSGLRTLALDSNSIDSFNLETFLPIAETLQNLMLADNRINQIPSGGFSRLTQLRWIDLSGNKIQTIPSNAFQFLWNLQHLELMDLGLTVIEPDWFTDLQALFDLRLDGNNFNSIPSNSFNNLRSLTTITLANNQIRNLHANSFGNSLNTLVYLLATNNNVRSLDPLIIDNAPSLQWLHLNNNFCANLNFYNIQSDLSSVREQLSECFRMFTGFMSCTYYDFFAYLCRLNIQNVQPRNDWTEVPGTHVDNRSNEDVRIVEVYMQDTANIPTILCSQFPQLTEIQVQRSFLQAIDEEMFEDCTNLESVVFSFNNLREIQDFTFVNSPRLESIEINSNRLRTIAPNSFFNLRLSFLELDHNELTEFNPQWLASSHETLMFLYISFNQIQDLPENSFSGLQNVIILDMGENPYRSIPPTVFDGLENLMELWIDRCGIVNVDERWFLNLKELRFVSLYDNQITTLRSGIFDNLPKLYELDLGNNRITMLHSDTFGSTAPNLMYVFVDFNSINAIDQEFFEAANQLVYLFVRGNLCIDRDFYNVNVNRNEVSNELSRCFNNFAAPGSISCYYEEYPNPGDYGCILTTVNPNGHEFDSISGNHKTGFGNEDVQKVASGYQNSRILPSILCDLFNNLGEIQFRTSQIQRIPENSLQNCVNLWRLSLDNNLITSLSSTVFRNLANLQFIELQVNHIHTLAPGSFANTAIEILSLGSNRLREMTNDNWQGIETTLKELYLFQNNLRNVQENLFGRLQNLEYLDLGLNSGVEIEQRAFSSLGNLQTLLIDNSRLGRIDPEWFQGLQNLNAIFIHKNDIHSLQPGVFASLTRLTEITMGGNPFESLNSDIFGNNLANIQRINAVNSQINAIDERIFDIAGNSLEILYLYDNECSRQNFYNVSNNLNEVQSSLEECFTNFRGNIQCHYVMYAGQYTCILLIQNIAGHDQFTEIQGDHDGATDADVLLVESLVQNTRNIPQILCRQFLNLEEIFIEESRIQRITIDECKNLQRLTLAYNEIEAIEAGTFANNEHLFYIDLRLNRLTRIADDVFAGTVLQNLDLSSNQLASFNPAWLSSILNTLQKLELYENSIISIDQNAFTTLTNLRTLDLGLNPHIILPPNIFKPLVNLDKLFIDSSGLRRIDSQWFSTLTLLTELHLHSNSIRSMPENVFTPLVNLGYLSVRDNLIRVINGNAFSTQMNNFTRFYAQSNRINGFDDQFFESISGQLEFLYLYDNVCISMNFYEVNQNQNIVREELQRCFDNFEN</sequence>
<keyword evidence="5" id="KW-1185">Reference proteome</keyword>
<dbReference type="SMART" id="SM00365">
    <property type="entry name" value="LRR_SD22"/>
    <property type="match status" value="11"/>
</dbReference>
<dbReference type="PROSITE" id="PS51450">
    <property type="entry name" value="LRR"/>
    <property type="match status" value="4"/>
</dbReference>
<name>A0A9J6B9U1_POLVA</name>
<accession>A0A9J6B9U1</accession>
<comment type="caution">
    <text evidence="4">The sequence shown here is derived from an EMBL/GenBank/DDBJ whole genome shotgun (WGS) entry which is preliminary data.</text>
</comment>
<keyword evidence="1" id="KW-0433">Leucine-rich repeat</keyword>
<evidence type="ECO:0000256" key="2">
    <source>
        <dbReference type="ARBA" id="ARBA00022737"/>
    </source>
</evidence>
<evidence type="ECO:0000313" key="5">
    <source>
        <dbReference type="Proteomes" id="UP001107558"/>
    </source>
</evidence>
<gene>
    <name evidence="4" type="ORF">PVAND_014419</name>
</gene>
<feature type="chain" id="PRO_5039932293" evidence="3">
    <location>
        <begin position="18"/>
        <end position="1773"/>
    </location>
</feature>
<keyword evidence="2" id="KW-0677">Repeat</keyword>
<dbReference type="Gene3D" id="3.80.10.10">
    <property type="entry name" value="Ribonuclease Inhibitor"/>
    <property type="match status" value="7"/>
</dbReference>
<dbReference type="InterPro" id="IPR003591">
    <property type="entry name" value="Leu-rich_rpt_typical-subtyp"/>
</dbReference>
<feature type="signal peptide" evidence="3">
    <location>
        <begin position="1"/>
        <end position="17"/>
    </location>
</feature>
<dbReference type="Pfam" id="PF13855">
    <property type="entry name" value="LRR_8"/>
    <property type="match status" value="8"/>
</dbReference>